<evidence type="ECO:0000313" key="1">
    <source>
        <dbReference type="EMBL" id="EGI70384.1"/>
    </source>
</evidence>
<dbReference type="Proteomes" id="UP000007755">
    <property type="component" value="Unassembled WGS sequence"/>
</dbReference>
<dbReference type="OrthoDB" id="7612378at2759"/>
<evidence type="ECO:0000313" key="2">
    <source>
        <dbReference type="Proteomes" id="UP000007755"/>
    </source>
</evidence>
<accession>F4W606</accession>
<dbReference type="InParanoid" id="F4W606"/>
<organism evidence="2">
    <name type="scientific">Acromyrmex echinatior</name>
    <name type="common">Panamanian leafcutter ant</name>
    <name type="synonym">Acromyrmex octospinosus echinatior</name>
    <dbReference type="NCBI Taxonomy" id="103372"/>
    <lineage>
        <taxon>Eukaryota</taxon>
        <taxon>Metazoa</taxon>
        <taxon>Ecdysozoa</taxon>
        <taxon>Arthropoda</taxon>
        <taxon>Hexapoda</taxon>
        <taxon>Insecta</taxon>
        <taxon>Pterygota</taxon>
        <taxon>Neoptera</taxon>
        <taxon>Endopterygota</taxon>
        <taxon>Hymenoptera</taxon>
        <taxon>Apocrita</taxon>
        <taxon>Aculeata</taxon>
        <taxon>Formicoidea</taxon>
        <taxon>Formicidae</taxon>
        <taxon>Myrmicinae</taxon>
        <taxon>Acromyrmex</taxon>
    </lineage>
</organism>
<keyword evidence="2" id="KW-1185">Reference proteome</keyword>
<proteinExistence type="predicted"/>
<reference evidence="1" key="1">
    <citation type="submission" date="2011-02" db="EMBL/GenBank/DDBJ databases">
        <title>The genome of the leaf-cutting ant Acromyrmex echinatior suggests key adaptations to social evolution and fungus farming.</title>
        <authorList>
            <person name="Nygaard S."/>
            <person name="Zhang G."/>
        </authorList>
    </citation>
    <scope>NUCLEOTIDE SEQUENCE</scope>
</reference>
<sequence>MTIPTFVDLQGFIIGKKLVVKEVAVLRKGAILSHYIFTCPMPWNFLTKKTVNVRRSCATLVSAVAHHGLQWCNFKPIVEPLKQIVENTANESQDGMISYSMVKCLITMAVIDEEENDNKALIYVKGREKCEWLG</sequence>
<dbReference type="EMBL" id="GL887696">
    <property type="protein sequence ID" value="EGI70384.1"/>
    <property type="molecule type" value="Genomic_DNA"/>
</dbReference>
<dbReference type="AlphaFoldDB" id="F4W606"/>
<name>F4W606_ACREC</name>
<protein>
    <submittedName>
        <fullName evidence="1">Uncharacterized protein</fullName>
    </submittedName>
</protein>
<dbReference type="STRING" id="103372.F4W606"/>
<gene>
    <name evidence="1" type="ORF">G5I_00857</name>
</gene>